<organism evidence="2 3">
    <name type="scientific">Aspergillus cavernicola</name>
    <dbReference type="NCBI Taxonomy" id="176166"/>
    <lineage>
        <taxon>Eukaryota</taxon>
        <taxon>Fungi</taxon>
        <taxon>Dikarya</taxon>
        <taxon>Ascomycota</taxon>
        <taxon>Pezizomycotina</taxon>
        <taxon>Eurotiomycetes</taxon>
        <taxon>Eurotiomycetidae</taxon>
        <taxon>Eurotiales</taxon>
        <taxon>Aspergillaceae</taxon>
        <taxon>Aspergillus</taxon>
        <taxon>Aspergillus subgen. Nidulantes</taxon>
    </lineage>
</organism>
<evidence type="ECO:0000313" key="2">
    <source>
        <dbReference type="EMBL" id="KAL2824894.1"/>
    </source>
</evidence>
<evidence type="ECO:0000313" key="3">
    <source>
        <dbReference type="Proteomes" id="UP001610335"/>
    </source>
</evidence>
<gene>
    <name evidence="2" type="ORF">BDW59DRAFT_146852</name>
</gene>
<name>A0ABR4IC61_9EURO</name>
<keyword evidence="3" id="KW-1185">Reference proteome</keyword>
<reference evidence="2 3" key="1">
    <citation type="submission" date="2024-07" db="EMBL/GenBank/DDBJ databases">
        <title>Section-level genome sequencing and comparative genomics of Aspergillus sections Usti and Cavernicolus.</title>
        <authorList>
            <consortium name="Lawrence Berkeley National Laboratory"/>
            <person name="Nybo J.L."/>
            <person name="Vesth T.C."/>
            <person name="Theobald S."/>
            <person name="Frisvad J.C."/>
            <person name="Larsen T.O."/>
            <person name="Kjaerboelling I."/>
            <person name="Rothschild-Mancinelli K."/>
            <person name="Lyhne E.K."/>
            <person name="Kogle M.E."/>
            <person name="Barry K."/>
            <person name="Clum A."/>
            <person name="Na H."/>
            <person name="Ledsgaard L."/>
            <person name="Lin J."/>
            <person name="Lipzen A."/>
            <person name="Kuo A."/>
            <person name="Riley R."/>
            <person name="Mondo S."/>
            <person name="LaButti K."/>
            <person name="Haridas S."/>
            <person name="Pangalinan J."/>
            <person name="Salamov A.A."/>
            <person name="Simmons B.A."/>
            <person name="Magnuson J.K."/>
            <person name="Chen J."/>
            <person name="Drula E."/>
            <person name="Henrissat B."/>
            <person name="Wiebenga A."/>
            <person name="Lubbers R.J."/>
            <person name="Gomes A.C."/>
            <person name="Makela M.R."/>
            <person name="Stajich J."/>
            <person name="Grigoriev I.V."/>
            <person name="Mortensen U.H."/>
            <person name="De vries R.P."/>
            <person name="Baker S.E."/>
            <person name="Andersen M.R."/>
        </authorList>
    </citation>
    <scope>NUCLEOTIDE SEQUENCE [LARGE SCALE GENOMIC DNA]</scope>
    <source>
        <strain evidence="2 3">CBS 600.67</strain>
    </source>
</reference>
<dbReference type="EMBL" id="JBFXLS010000040">
    <property type="protein sequence ID" value="KAL2824894.1"/>
    <property type="molecule type" value="Genomic_DNA"/>
</dbReference>
<feature type="region of interest" description="Disordered" evidence="1">
    <location>
        <begin position="106"/>
        <end position="159"/>
    </location>
</feature>
<proteinExistence type="predicted"/>
<comment type="caution">
    <text evidence="2">The sequence shown here is derived from an EMBL/GenBank/DDBJ whole genome shotgun (WGS) entry which is preliminary data.</text>
</comment>
<dbReference type="Proteomes" id="UP001610335">
    <property type="component" value="Unassembled WGS sequence"/>
</dbReference>
<sequence>MIEEIGPAAEERRQIAREEIQRRRSALEDRQKKRSNSSLGTFDTLVDENGCLFDGQNQANSLANSTAVDLGALQPVQRGKQSDIPAESTVIFEAPASEKVLQRLSIPGPRSRASSATGADLTPVSDVSESMSALMVSRQSINDQRPRSSSSSHTEGGFSDVIYAHPRSNANGEEARSPFLDLEGLRFDQDRPATPPTPSTADNFSHIAVDALSDGAFSEFEGSLGRVVTPASWSDVGSEVSGDEYQHRGL</sequence>
<evidence type="ECO:0000256" key="1">
    <source>
        <dbReference type="SAM" id="MobiDB-lite"/>
    </source>
</evidence>
<protein>
    <submittedName>
        <fullName evidence="2">Uncharacterized protein</fullName>
    </submittedName>
</protein>
<feature type="region of interest" description="Disordered" evidence="1">
    <location>
        <begin position="231"/>
        <end position="250"/>
    </location>
</feature>
<feature type="compositionally biased region" description="Polar residues" evidence="1">
    <location>
        <begin position="125"/>
        <end position="143"/>
    </location>
</feature>
<accession>A0ABR4IC61</accession>
<feature type="region of interest" description="Disordered" evidence="1">
    <location>
        <begin position="23"/>
        <end position="44"/>
    </location>
</feature>